<sequence length="166" mass="19404">MQSSGMSFSNLMPKGVSNKCTSKWPLQVLVVISSITILNMKVAQSMPITKGLIWRPSIQEASIKITWRIILQDLMVILGSFNVRGAMITRMLTNDTNLLTRKKLDSDPSWVGHNAWEERLMKELLNLKKCVWKSRIRRFRKRFHYYFNFNSNRSLFLRFGFVLDNS</sequence>
<dbReference type="AlphaFoldDB" id="A0A9I9E9U3"/>
<proteinExistence type="predicted"/>
<reference evidence="1" key="1">
    <citation type="submission" date="2023-03" db="UniProtKB">
        <authorList>
            <consortium name="EnsemblPlants"/>
        </authorList>
    </citation>
    <scope>IDENTIFICATION</scope>
</reference>
<accession>A0A9I9E9U3</accession>
<name>A0A9I9E9U3_CUCME</name>
<dbReference type="Gramene" id="MELO3C030788.2.1">
    <property type="protein sequence ID" value="MELO3C030788.2.1"/>
    <property type="gene ID" value="MELO3C030788.2"/>
</dbReference>
<protein>
    <submittedName>
        <fullName evidence="1">Uncharacterized protein</fullName>
    </submittedName>
</protein>
<dbReference type="EnsemblPlants" id="MELO3C030788.2.1">
    <property type="protein sequence ID" value="MELO3C030788.2.1"/>
    <property type="gene ID" value="MELO3C030788.2"/>
</dbReference>
<evidence type="ECO:0000313" key="1">
    <source>
        <dbReference type="EnsemblPlants" id="MELO3C030788.2.1"/>
    </source>
</evidence>
<organism evidence="1">
    <name type="scientific">Cucumis melo</name>
    <name type="common">Muskmelon</name>
    <dbReference type="NCBI Taxonomy" id="3656"/>
    <lineage>
        <taxon>Eukaryota</taxon>
        <taxon>Viridiplantae</taxon>
        <taxon>Streptophyta</taxon>
        <taxon>Embryophyta</taxon>
        <taxon>Tracheophyta</taxon>
        <taxon>Spermatophyta</taxon>
        <taxon>Magnoliopsida</taxon>
        <taxon>eudicotyledons</taxon>
        <taxon>Gunneridae</taxon>
        <taxon>Pentapetalae</taxon>
        <taxon>rosids</taxon>
        <taxon>fabids</taxon>
        <taxon>Cucurbitales</taxon>
        <taxon>Cucurbitaceae</taxon>
        <taxon>Benincaseae</taxon>
        <taxon>Cucumis</taxon>
    </lineage>
</organism>